<keyword evidence="1" id="KW-0732">Signal</keyword>
<keyword evidence="3" id="KW-1185">Reference proteome</keyword>
<protein>
    <recommendedName>
        <fullName evidence="4">DUF3352 domain-containing protein</fullName>
    </recommendedName>
</protein>
<gene>
    <name evidence="2" type="ORF">ETAA1_42400</name>
</gene>
<evidence type="ECO:0000256" key="1">
    <source>
        <dbReference type="SAM" id="SignalP"/>
    </source>
</evidence>
<reference evidence="2 3" key="1">
    <citation type="submission" date="2019-02" db="EMBL/GenBank/DDBJ databases">
        <title>Deep-cultivation of Planctomycetes and their phenomic and genomic characterization uncovers novel biology.</title>
        <authorList>
            <person name="Wiegand S."/>
            <person name="Jogler M."/>
            <person name="Boedeker C."/>
            <person name="Pinto D."/>
            <person name="Vollmers J."/>
            <person name="Rivas-Marin E."/>
            <person name="Kohn T."/>
            <person name="Peeters S.H."/>
            <person name="Heuer A."/>
            <person name="Rast P."/>
            <person name="Oberbeckmann S."/>
            <person name="Bunk B."/>
            <person name="Jeske O."/>
            <person name="Meyerdierks A."/>
            <person name="Storesund J.E."/>
            <person name="Kallscheuer N."/>
            <person name="Luecker S."/>
            <person name="Lage O.M."/>
            <person name="Pohl T."/>
            <person name="Merkel B.J."/>
            <person name="Hornburger P."/>
            <person name="Mueller R.-W."/>
            <person name="Bruemmer F."/>
            <person name="Labrenz M."/>
            <person name="Spormann A.M."/>
            <person name="Op den Camp H."/>
            <person name="Overmann J."/>
            <person name="Amann R."/>
            <person name="Jetten M.S.M."/>
            <person name="Mascher T."/>
            <person name="Medema M.H."/>
            <person name="Devos D.P."/>
            <person name="Kaster A.-K."/>
            <person name="Ovreas L."/>
            <person name="Rohde M."/>
            <person name="Galperin M.Y."/>
            <person name="Jogler C."/>
        </authorList>
    </citation>
    <scope>NUCLEOTIDE SEQUENCE [LARGE SCALE GENOMIC DNA]</scope>
    <source>
        <strain evidence="2 3">ETA_A1</strain>
    </source>
</reference>
<dbReference type="EMBL" id="CP036273">
    <property type="protein sequence ID" value="QDU22263.1"/>
    <property type="molecule type" value="Genomic_DNA"/>
</dbReference>
<dbReference type="KEGG" id="uli:ETAA1_42400"/>
<organism evidence="2 3">
    <name type="scientific">Urbifossiella limnaea</name>
    <dbReference type="NCBI Taxonomy" id="2528023"/>
    <lineage>
        <taxon>Bacteria</taxon>
        <taxon>Pseudomonadati</taxon>
        <taxon>Planctomycetota</taxon>
        <taxon>Planctomycetia</taxon>
        <taxon>Gemmatales</taxon>
        <taxon>Gemmataceae</taxon>
        <taxon>Urbifossiella</taxon>
    </lineage>
</organism>
<accession>A0A517XXR5</accession>
<dbReference type="OrthoDB" id="268125at2"/>
<dbReference type="RefSeq" id="WP_145241856.1">
    <property type="nucleotide sequence ID" value="NZ_CP036273.1"/>
</dbReference>
<evidence type="ECO:0000313" key="3">
    <source>
        <dbReference type="Proteomes" id="UP000319576"/>
    </source>
</evidence>
<evidence type="ECO:0000313" key="2">
    <source>
        <dbReference type="EMBL" id="QDU22263.1"/>
    </source>
</evidence>
<sequence precursor="true">MRLRLLAPLLALVAAGPAAAADPAITFQTQPVGRILGDARAVVAKLVDEKAVGSINDAIKAKLGDKGFSGLDLGRPVLGYVHLPADPAKAVGVLVVPVTEEKAFLDFFERLTGAAPEKAAGGMYTVPAPDPGVSIGLRFAEGYAYLAAGGKGNGPATVLAADQLVPTAKLLDPAEQSLLATRVYFDRLPKELRTQAREYIDRGKKAAGMLPFPPELMSPVEKGLLEGLALGERWLKLSEGATEATARFTLDAPAAELGVEFTVLPRPGSDLAKLLAERKATTNRFAGVLTKDTAVGFVTRLPFFNKELRDAGTAGLDAALKATGGFGGPTGDLLQEALKGAKRTVATGEFDVAGSFRGPNKDGHFTGVLGVAFEDTKALEKAVKAAIDAEAPPDFQRVVKWNAEKVGGVAIHVIELGKLAGEGGFLGGPEKALGGPDAKVALAFAPKAAYGAVGPDAVAALKALLAAPPAEAPVLTVVLNPARWIKFMTKGEAPPREIEDVSKLFGSEDRPITIVSLAVTGGNDLKVTGRLSLRSVIGFFGARAHSTFEAVDPPPPPKN</sequence>
<proteinExistence type="predicted"/>
<evidence type="ECO:0008006" key="4">
    <source>
        <dbReference type="Google" id="ProtNLM"/>
    </source>
</evidence>
<name>A0A517XXR5_9BACT</name>
<dbReference type="AlphaFoldDB" id="A0A517XXR5"/>
<feature type="signal peptide" evidence="1">
    <location>
        <begin position="1"/>
        <end position="20"/>
    </location>
</feature>
<feature type="chain" id="PRO_5021833030" description="DUF3352 domain-containing protein" evidence="1">
    <location>
        <begin position="21"/>
        <end position="559"/>
    </location>
</feature>
<dbReference type="Proteomes" id="UP000319576">
    <property type="component" value="Chromosome"/>
</dbReference>